<dbReference type="Gene3D" id="2.20.28.10">
    <property type="match status" value="1"/>
</dbReference>
<keyword evidence="1" id="KW-0732">Signal</keyword>
<dbReference type="OrthoDB" id="194772at2759"/>
<organism evidence="3 4">
    <name type="scientific">Theileria equi strain WA</name>
    <dbReference type="NCBI Taxonomy" id="1537102"/>
    <lineage>
        <taxon>Eukaryota</taxon>
        <taxon>Sar</taxon>
        <taxon>Alveolata</taxon>
        <taxon>Apicomplexa</taxon>
        <taxon>Aconoidasida</taxon>
        <taxon>Piroplasmida</taxon>
        <taxon>Theileriidae</taxon>
        <taxon>Theileria</taxon>
    </lineage>
</organism>
<comment type="caution">
    <text evidence="3">The sequence shown here is derived from an EMBL/GenBank/DDBJ whole genome shotgun (WGS) entry which is preliminary data.</text>
</comment>
<dbReference type="KEGG" id="beq:BEWA_011990"/>
<evidence type="ECO:0000259" key="2">
    <source>
        <dbReference type="PROSITE" id="PS50903"/>
    </source>
</evidence>
<protein>
    <submittedName>
        <fullName evidence="3">Signal peptide containing protein</fullName>
    </submittedName>
</protein>
<feature type="signal peptide" evidence="1">
    <location>
        <begin position="1"/>
        <end position="16"/>
    </location>
</feature>
<feature type="domain" description="Rubredoxin-like" evidence="2">
    <location>
        <begin position="113"/>
        <end position="155"/>
    </location>
</feature>
<dbReference type="Proteomes" id="UP000031512">
    <property type="component" value="Unassembled WGS sequence"/>
</dbReference>
<dbReference type="InterPro" id="IPR024934">
    <property type="entry name" value="Rubredoxin-like_dom"/>
</dbReference>
<dbReference type="SUPFAM" id="SSF57802">
    <property type="entry name" value="Rubredoxin-like"/>
    <property type="match status" value="1"/>
</dbReference>
<dbReference type="RefSeq" id="XP_004832092.1">
    <property type="nucleotide sequence ID" value="XM_004832035.1"/>
</dbReference>
<evidence type="ECO:0000313" key="4">
    <source>
        <dbReference type="Proteomes" id="UP000031512"/>
    </source>
</evidence>
<gene>
    <name evidence="3" type="ORF">BEWA_011990</name>
</gene>
<reference evidence="3 4" key="1">
    <citation type="journal article" date="2012" name="BMC Genomics">
        <title>Comparative genomic analysis and phylogenetic position of Theileria equi.</title>
        <authorList>
            <person name="Kappmeyer L.S."/>
            <person name="Thiagarajan M."/>
            <person name="Herndon D.R."/>
            <person name="Ramsay J.D."/>
            <person name="Caler E."/>
            <person name="Djikeng A."/>
            <person name="Gillespie J.J."/>
            <person name="Lau A.O."/>
            <person name="Roalson E.H."/>
            <person name="Silva J.C."/>
            <person name="Silva M.G."/>
            <person name="Suarez C.E."/>
            <person name="Ueti M.W."/>
            <person name="Nene V.M."/>
            <person name="Mealey R.H."/>
            <person name="Knowles D.P."/>
            <person name="Brayton K.A."/>
        </authorList>
    </citation>
    <scope>NUCLEOTIDE SEQUENCE [LARGE SCALE GENOMIC DNA]</scope>
    <source>
        <strain evidence="3 4">WA</strain>
    </source>
</reference>
<accession>L1LBI9</accession>
<dbReference type="AlphaFoldDB" id="L1LBI9"/>
<dbReference type="VEuPathDB" id="PiroplasmaDB:BEWA_011990"/>
<dbReference type="eggNOG" id="ENOG502S947">
    <property type="taxonomic scope" value="Eukaryota"/>
</dbReference>
<proteinExistence type="predicted"/>
<dbReference type="GO" id="GO:0005506">
    <property type="term" value="F:iron ion binding"/>
    <property type="evidence" value="ECO:0007669"/>
    <property type="project" value="InterPro"/>
</dbReference>
<keyword evidence="4" id="KW-1185">Reference proteome</keyword>
<name>L1LBI9_THEEQ</name>
<dbReference type="PROSITE" id="PS50903">
    <property type="entry name" value="RUBREDOXIN_LIKE"/>
    <property type="match status" value="1"/>
</dbReference>
<dbReference type="GeneID" id="15804275"/>
<dbReference type="EMBL" id="ACOU01000004">
    <property type="protein sequence ID" value="EKX72640.1"/>
    <property type="molecule type" value="Genomic_DNA"/>
</dbReference>
<evidence type="ECO:0000313" key="3">
    <source>
        <dbReference type="EMBL" id="EKX72640.1"/>
    </source>
</evidence>
<evidence type="ECO:0000256" key="1">
    <source>
        <dbReference type="SAM" id="SignalP"/>
    </source>
</evidence>
<sequence length="158" mass="17180">MQVFGIFLLFSALASGFRLQAGNQQTHNTPLVSCNRKRSDSLSLFKSSNKNVSRCTFFSGMCSRITDVAKKVNNTVPGGVLTAVAVPIATAAIIRYCFGGTDSNANKQSTSLLTRYQCSGCGFIIFPAKNREDKFFSASFTCPNCGAPKTKFVEKYKN</sequence>
<feature type="chain" id="PRO_5003952403" evidence="1">
    <location>
        <begin position="17"/>
        <end position="158"/>
    </location>
</feature>